<dbReference type="CDD" id="cd10917">
    <property type="entry name" value="CE4_NodB_like_6s_7s"/>
    <property type="match status" value="1"/>
</dbReference>
<dbReference type="Pfam" id="PF01522">
    <property type="entry name" value="Polysacc_deac_1"/>
    <property type="match status" value="1"/>
</dbReference>
<dbReference type="PANTHER" id="PTHR10587:SF133">
    <property type="entry name" value="CHITIN DEACETYLASE 1-RELATED"/>
    <property type="match status" value="1"/>
</dbReference>
<feature type="domain" description="NodB homology" evidence="3">
    <location>
        <begin position="21"/>
        <end position="206"/>
    </location>
</feature>
<dbReference type="EMBL" id="JSVU01000001">
    <property type="protein sequence ID" value="KJJ39730.1"/>
    <property type="molecule type" value="Genomic_DNA"/>
</dbReference>
<keyword evidence="5" id="KW-1185">Reference proteome</keyword>
<dbReference type="SUPFAM" id="SSF88713">
    <property type="entry name" value="Glycoside hydrolase/deacetylase"/>
    <property type="match status" value="1"/>
</dbReference>
<comment type="caution">
    <text evidence="4">The sequence shown here is derived from an EMBL/GenBank/DDBJ whole genome shotgun (WGS) entry which is preliminary data.</text>
</comment>
<evidence type="ECO:0000313" key="5">
    <source>
        <dbReference type="Proteomes" id="UP000033497"/>
    </source>
</evidence>
<proteinExistence type="predicted"/>
<keyword evidence="2" id="KW-0378">Hydrolase</keyword>
<dbReference type="InterPro" id="IPR011330">
    <property type="entry name" value="Glyco_hydro/deAcase_b/a-brl"/>
</dbReference>
<dbReference type="Proteomes" id="UP000033497">
    <property type="component" value="Unassembled WGS sequence"/>
</dbReference>
<dbReference type="InterPro" id="IPR050248">
    <property type="entry name" value="Polysacc_deacetylase_ArnD"/>
</dbReference>
<dbReference type="Gene3D" id="3.20.20.370">
    <property type="entry name" value="Glycoside hydrolase/deacetylase"/>
    <property type="match status" value="1"/>
</dbReference>
<sequence>MPRFIQRLYPERIWAFSREEKSIYLTFDDGPIPEVTPWVLDELKKYNAKATFFCIGENVQKHPEIFQRILSEGHSVGNHTFNHLNGWKATSEYIENVDKAEGQMGNNSKFKIQDIRLFRPPYGKITSKQAKILQRKGFKIVMWDIISYDYDANTSPEKCLQNVLKNIKPGSVIVFHDSLKAEKNLRFVLPKVLEVIDKNRLNSRIINNLIVP</sequence>
<keyword evidence="1" id="KW-0479">Metal-binding</keyword>
<dbReference type="InterPro" id="IPR002509">
    <property type="entry name" value="NODB_dom"/>
</dbReference>
<evidence type="ECO:0000259" key="3">
    <source>
        <dbReference type="PROSITE" id="PS51677"/>
    </source>
</evidence>
<protein>
    <submittedName>
        <fullName evidence="4">Polysaccharide deacetylase</fullName>
    </submittedName>
</protein>
<accession>A0ABR5DLS8</accession>
<name>A0ABR5DLS8_9FLAO</name>
<evidence type="ECO:0000256" key="1">
    <source>
        <dbReference type="ARBA" id="ARBA00022723"/>
    </source>
</evidence>
<dbReference type="RefSeq" id="WP_045078943.1">
    <property type="nucleotide sequence ID" value="NZ_JSVU01000001.1"/>
</dbReference>
<organism evidence="4 5">
    <name type="scientific">Aequorivita vladivostokensis</name>
    <dbReference type="NCBI Taxonomy" id="171194"/>
    <lineage>
        <taxon>Bacteria</taxon>
        <taxon>Pseudomonadati</taxon>
        <taxon>Bacteroidota</taxon>
        <taxon>Flavobacteriia</taxon>
        <taxon>Flavobacteriales</taxon>
        <taxon>Flavobacteriaceae</taxon>
        <taxon>Aequorivita</taxon>
    </lineage>
</organism>
<reference evidence="4 5" key="1">
    <citation type="submission" date="2014-10" db="EMBL/GenBank/DDBJ databases">
        <title>Genome sequencing of Vitellibacter vladivostokensis KMM 3516.</title>
        <authorList>
            <person name="Thevarajoo S."/>
            <person name="Selvaratnam C."/>
            <person name="Goh K.M."/>
            <person name="Chong C.S."/>
        </authorList>
    </citation>
    <scope>NUCLEOTIDE SEQUENCE [LARGE SCALE GENOMIC DNA]</scope>
    <source>
        <strain evidence="4 5">KMM 3516</strain>
    </source>
</reference>
<dbReference type="PANTHER" id="PTHR10587">
    <property type="entry name" value="GLYCOSYL TRANSFERASE-RELATED"/>
    <property type="match status" value="1"/>
</dbReference>
<dbReference type="PROSITE" id="PS51677">
    <property type="entry name" value="NODB"/>
    <property type="match status" value="1"/>
</dbReference>
<evidence type="ECO:0000256" key="2">
    <source>
        <dbReference type="ARBA" id="ARBA00022801"/>
    </source>
</evidence>
<gene>
    <name evidence="4" type="ORF">MB09_00700</name>
</gene>
<evidence type="ECO:0000313" key="4">
    <source>
        <dbReference type="EMBL" id="KJJ39730.1"/>
    </source>
</evidence>